<keyword evidence="5" id="KW-0539">Nucleus</keyword>
<feature type="compositionally biased region" description="Basic residues" evidence="7">
    <location>
        <begin position="372"/>
        <end position="392"/>
    </location>
</feature>
<dbReference type="AlphaFoldDB" id="A0AAJ6YPX2"/>
<feature type="compositionally biased region" description="Pro residues" evidence="7">
    <location>
        <begin position="278"/>
        <end position="288"/>
    </location>
</feature>
<evidence type="ECO:0000256" key="1">
    <source>
        <dbReference type="ARBA" id="ARBA00004123"/>
    </source>
</evidence>
<feature type="compositionally biased region" description="Polar residues" evidence="7">
    <location>
        <begin position="639"/>
        <end position="660"/>
    </location>
</feature>
<name>A0AAJ6YPX2_9HYME</name>
<evidence type="ECO:0000256" key="6">
    <source>
        <dbReference type="PROSITE-ProRule" id="PRU00175"/>
    </source>
</evidence>
<evidence type="ECO:0000256" key="3">
    <source>
        <dbReference type="ARBA" id="ARBA00022771"/>
    </source>
</evidence>
<feature type="compositionally biased region" description="Low complexity" evidence="7">
    <location>
        <begin position="322"/>
        <end position="334"/>
    </location>
</feature>
<feature type="compositionally biased region" description="Low complexity" evidence="7">
    <location>
        <begin position="595"/>
        <end position="616"/>
    </location>
</feature>
<evidence type="ECO:0000313" key="9">
    <source>
        <dbReference type="Proteomes" id="UP000695007"/>
    </source>
</evidence>
<feature type="compositionally biased region" description="Basic and acidic residues" evidence="7">
    <location>
        <begin position="343"/>
        <end position="352"/>
    </location>
</feature>
<keyword evidence="2" id="KW-0479">Metal-binding</keyword>
<gene>
    <name evidence="10" type="primary">LOC105365537</name>
</gene>
<proteinExistence type="predicted"/>
<evidence type="ECO:0000313" key="10">
    <source>
        <dbReference type="RefSeq" id="XP_011502032.1"/>
    </source>
</evidence>
<dbReference type="KEGG" id="csol:105365537"/>
<feature type="compositionally biased region" description="Basic and acidic residues" evidence="7">
    <location>
        <begin position="692"/>
        <end position="704"/>
    </location>
</feature>
<dbReference type="GO" id="GO:0000122">
    <property type="term" value="P:negative regulation of transcription by RNA polymerase II"/>
    <property type="evidence" value="ECO:0007669"/>
    <property type="project" value="TreeGrafter"/>
</dbReference>
<dbReference type="Gene3D" id="3.30.40.10">
    <property type="entry name" value="Zinc/RING finger domain, C3HC4 (zinc finger)"/>
    <property type="match status" value="1"/>
</dbReference>
<dbReference type="InterPro" id="IPR013083">
    <property type="entry name" value="Znf_RING/FYVE/PHD"/>
</dbReference>
<protein>
    <submittedName>
        <fullName evidence="10">LOW QUALITY PROTEIN: serine/arginine repetitive matrix protein 1-like</fullName>
    </submittedName>
</protein>
<dbReference type="Pfam" id="PF16207">
    <property type="entry name" value="RAWUL"/>
    <property type="match status" value="1"/>
</dbReference>
<feature type="compositionally biased region" description="Basic and acidic residues" evidence="7">
    <location>
        <begin position="548"/>
        <end position="568"/>
    </location>
</feature>
<keyword evidence="3 6" id="KW-0863">Zinc-finger</keyword>
<feature type="compositionally biased region" description="Basic and acidic residues" evidence="7">
    <location>
        <begin position="429"/>
        <end position="445"/>
    </location>
</feature>
<dbReference type="GeneID" id="105365537"/>
<feature type="region of interest" description="Disordered" evidence="7">
    <location>
        <begin position="265"/>
        <end position="480"/>
    </location>
</feature>
<dbReference type="InterPro" id="IPR018957">
    <property type="entry name" value="Znf_C3HC4_RING-type"/>
</dbReference>
<evidence type="ECO:0000259" key="8">
    <source>
        <dbReference type="PROSITE" id="PS50089"/>
    </source>
</evidence>
<feature type="compositionally biased region" description="Basic and acidic residues" evidence="7">
    <location>
        <begin position="512"/>
        <end position="521"/>
    </location>
</feature>
<dbReference type="FunFam" id="3.30.40.10:FF:000033">
    <property type="entry name" value="Polycomb group RING finger protein 3"/>
    <property type="match status" value="1"/>
</dbReference>
<dbReference type="PANTHER" id="PTHR10825">
    <property type="entry name" value="RING FINGER DOMAIN-CONTAINING, POLYCOMB GROUP COMPONENT"/>
    <property type="match status" value="1"/>
</dbReference>
<comment type="subcellular location">
    <subcellularLocation>
        <location evidence="1">Nucleus</location>
    </subcellularLocation>
</comment>
<evidence type="ECO:0000256" key="2">
    <source>
        <dbReference type="ARBA" id="ARBA00022723"/>
    </source>
</evidence>
<dbReference type="Proteomes" id="UP000695007">
    <property type="component" value="Unplaced"/>
</dbReference>
<dbReference type="Pfam" id="PF00097">
    <property type="entry name" value="zf-C3HC4"/>
    <property type="match status" value="1"/>
</dbReference>
<feature type="domain" description="RING-type" evidence="8">
    <location>
        <begin position="33"/>
        <end position="73"/>
    </location>
</feature>
<feature type="compositionally biased region" description="Basic and acidic residues" evidence="7">
    <location>
        <begin position="454"/>
        <end position="480"/>
    </location>
</feature>
<dbReference type="RefSeq" id="XP_011502032.1">
    <property type="nucleotide sequence ID" value="XM_011503730.1"/>
</dbReference>
<reference evidence="10" key="1">
    <citation type="submission" date="2025-08" db="UniProtKB">
        <authorList>
            <consortium name="RefSeq"/>
        </authorList>
    </citation>
    <scope>IDENTIFICATION</scope>
</reference>
<feature type="compositionally biased region" description="Polar residues" evidence="7">
    <location>
        <begin position="419"/>
        <end position="428"/>
    </location>
</feature>
<feature type="compositionally biased region" description="Pro residues" evidence="7">
    <location>
        <begin position="307"/>
        <end position="321"/>
    </location>
</feature>
<dbReference type="PANTHER" id="PTHR10825:SF29">
    <property type="entry name" value="POLYCOMB GROUP RING FINGER PROTEIN 1"/>
    <property type="match status" value="1"/>
</dbReference>
<evidence type="ECO:0000256" key="4">
    <source>
        <dbReference type="ARBA" id="ARBA00022833"/>
    </source>
</evidence>
<dbReference type="GO" id="GO:0008270">
    <property type="term" value="F:zinc ion binding"/>
    <property type="evidence" value="ECO:0007669"/>
    <property type="project" value="UniProtKB-KW"/>
</dbReference>
<feature type="region of interest" description="Disordered" evidence="7">
    <location>
        <begin position="499"/>
        <end position="711"/>
    </location>
</feature>
<dbReference type="InterPro" id="IPR001841">
    <property type="entry name" value="Znf_RING"/>
</dbReference>
<keyword evidence="9" id="KW-1185">Reference proteome</keyword>
<sequence>MERPQERREPDDDAGLKEKEKPLVKDLNQHIVCPLCQGYLIDATTLVECLHSFCRGCIIQRLNAGPRACPVCKTAAVAPLAADLGLQRLVYLVVPGLFRSEQERRRHFHQANPQCPGLGLPPLGAPDLGFDDLVSLSLCELGAKSAASTRYLKCPAGVTVRHLLRLLMLKRGWDDNEGEGRQQGHGKIEMMYDVGPAETKEDHEVLDPSWTLMDLACIFDWEREAPMKLVYRITRTDEFTANKTASEEDINSSVDNASTAGAITDAESSSPQAIENIPRPPTPPPSPKPALISRSDVLDKNARPLPALVPPPPQPPPPPPSTTTTMTTTTTTSTVADQYPSSKDLEPKKPRCEVTPVMRAPDPPAISESHTKPRKLPKLEHQHKRKKRRNKRVIAEITTTPREDLLKLKVRLTPCPPRVTQSSVGGSQSKDKLLQMRAVRKEKTKGSGSQKQRSGRERKSSPAREEEKQAPTEEMIANKHEPVAVVEVVNIAEVFPPPIANAKSSEQPEPEEPPKNEDVLRKLGLVAISEANKTRQERSKSPAQTAAEKADPAVEREKLEKQLRESKANRVRSLLAEKQMRDTLKSIMSNSKEVSLTSASVPSSSSSPRSGTPTTSGAKRKEPPPLTPLRNVKRPNVTFALSSFSTGKYESPLDLSSPSHASKDNVLDLSSGVGLGKNQEKPVGILRTSRTSADKPKEETKKSQDSNLRTLSDAAVSLLGDRSATHMEKLAKLPQSYSSASAGSNIAGKVALNTPTPSKNHGLWNENQTQYWREAHTKSSGSRRFPVSKSKDRILQYCPPTSISINFT</sequence>
<dbReference type="SMART" id="SM00184">
    <property type="entry name" value="RING"/>
    <property type="match status" value="1"/>
</dbReference>
<evidence type="ECO:0000256" key="7">
    <source>
        <dbReference type="SAM" id="MobiDB-lite"/>
    </source>
</evidence>
<dbReference type="InterPro" id="IPR017907">
    <property type="entry name" value="Znf_RING_CS"/>
</dbReference>
<dbReference type="Gene3D" id="3.10.20.90">
    <property type="entry name" value="Phosphatidylinositol 3-kinase Catalytic Subunit, Chain A, domain 1"/>
    <property type="match status" value="1"/>
</dbReference>
<dbReference type="PROSITE" id="PS50089">
    <property type="entry name" value="ZF_RING_2"/>
    <property type="match status" value="1"/>
</dbReference>
<accession>A0AAJ6YPX2</accession>
<organism evidence="9 10">
    <name type="scientific">Ceratosolen solmsi marchali</name>
    <dbReference type="NCBI Taxonomy" id="326594"/>
    <lineage>
        <taxon>Eukaryota</taxon>
        <taxon>Metazoa</taxon>
        <taxon>Ecdysozoa</taxon>
        <taxon>Arthropoda</taxon>
        <taxon>Hexapoda</taxon>
        <taxon>Insecta</taxon>
        <taxon>Pterygota</taxon>
        <taxon>Neoptera</taxon>
        <taxon>Endopterygota</taxon>
        <taxon>Hymenoptera</taxon>
        <taxon>Apocrita</taxon>
        <taxon>Proctotrupomorpha</taxon>
        <taxon>Chalcidoidea</taxon>
        <taxon>Agaonidae</taxon>
        <taxon>Agaoninae</taxon>
        <taxon>Ceratosolen</taxon>
    </lineage>
</organism>
<dbReference type="GO" id="GO:1990841">
    <property type="term" value="F:promoter-specific chromatin binding"/>
    <property type="evidence" value="ECO:0007669"/>
    <property type="project" value="TreeGrafter"/>
</dbReference>
<evidence type="ECO:0000256" key="5">
    <source>
        <dbReference type="ARBA" id="ARBA00023242"/>
    </source>
</evidence>
<dbReference type="PROSITE" id="PS00518">
    <property type="entry name" value="ZF_RING_1"/>
    <property type="match status" value="1"/>
</dbReference>
<dbReference type="InterPro" id="IPR032443">
    <property type="entry name" value="RAWUL"/>
</dbReference>
<dbReference type="SUPFAM" id="SSF57850">
    <property type="entry name" value="RING/U-box"/>
    <property type="match status" value="1"/>
</dbReference>
<dbReference type="GO" id="GO:0035102">
    <property type="term" value="C:PRC1 complex"/>
    <property type="evidence" value="ECO:0007669"/>
    <property type="project" value="TreeGrafter"/>
</dbReference>
<keyword evidence="4" id="KW-0862">Zinc</keyword>